<dbReference type="Gene3D" id="3.40.50.300">
    <property type="entry name" value="P-loop containing nucleotide triphosphate hydrolases"/>
    <property type="match status" value="2"/>
</dbReference>
<protein>
    <submittedName>
        <fullName evidence="3">AAA family ATPase</fullName>
    </submittedName>
</protein>
<feature type="coiled-coil region" evidence="1">
    <location>
        <begin position="210"/>
        <end position="315"/>
    </location>
</feature>
<gene>
    <name evidence="3" type="ORF">KAK11_18515</name>
</gene>
<evidence type="ECO:0000259" key="2">
    <source>
        <dbReference type="Pfam" id="PF13476"/>
    </source>
</evidence>
<dbReference type="InterPro" id="IPR038729">
    <property type="entry name" value="Rad50/SbcC_AAA"/>
</dbReference>
<keyword evidence="4" id="KW-1185">Reference proteome</keyword>
<keyword evidence="1" id="KW-0175">Coiled coil</keyword>
<dbReference type="Proteomes" id="UP000672097">
    <property type="component" value="Unassembled WGS sequence"/>
</dbReference>
<dbReference type="EMBL" id="JAGQDG010000007">
    <property type="protein sequence ID" value="MBQ0937325.1"/>
    <property type="molecule type" value="Genomic_DNA"/>
</dbReference>
<dbReference type="PANTHER" id="PTHR41259:SF1">
    <property type="entry name" value="DOUBLE-STRAND BREAK REPAIR RAD50 ATPASE, PUTATIVE-RELATED"/>
    <property type="match status" value="1"/>
</dbReference>
<reference evidence="3 4" key="1">
    <citation type="submission" date="2021-04" db="EMBL/GenBank/DDBJ databases">
        <title>The genome sequence of type strain Ideonella paludis KCTC 32238.</title>
        <authorList>
            <person name="Liu Y."/>
        </authorList>
    </citation>
    <scope>NUCLEOTIDE SEQUENCE [LARGE SCALE GENOMIC DNA]</scope>
    <source>
        <strain evidence="3 4">KCTC 32238</strain>
    </source>
</reference>
<evidence type="ECO:0000313" key="4">
    <source>
        <dbReference type="Proteomes" id="UP000672097"/>
    </source>
</evidence>
<dbReference type="SUPFAM" id="SSF52540">
    <property type="entry name" value="P-loop containing nucleoside triphosphate hydrolases"/>
    <property type="match status" value="1"/>
</dbReference>
<sequence length="901" mass="98368">MSHPALAQFALRRLSVSQLRQFRQGVTLAFAPGLNVVVGPNEAGKSSLARAIRAAFFERHRSTQVEDLRPWQDGSAAPTVRMEFEWGDDAGVLEKSFLARKRCALSLGPRQWEGVEAEDQLATLFGFSYAAKGASRPEHTGIPGLLWMEQGQGHLLDVAPAREHLHDALAGDAGTAWSALAASGGDDLLGRVQALRAELLTGTGKARGALAEALSQVQEAEVKLADTDAQLARYAQAVDQWTRERDLLWQEQAERPWEALRAQLAQAQAEQAALAAHEQRCAEDQARLDVLAQTRRLLRDQLQAADSQAQDAEWRQATLQQAASALQEAELRLRDAQAPVLASKRAAVAAREALQAARRQAQRQQSRLRHEQAAARCQASEQALGQARKAQAELAVRQAEAAALRLSESDLEALRQKESACLALEAQGRAVATRIEWHSSQTTAVAITRVDGSTAGLLASGEPQWLDAEATLLWPDGSRLHITPGGADLAQWAAHQAQALAAFRADLERLQVADVAEAHRLVQQARQARSELALAQQALKLLAPRGMEALQAEHQAALDELLAAQAALEALGPLEAVEGSREPLGDAAELDTLEQAVAQAQSAEAEALSQQAMAQQAQVRAHSQYQQAQQEAQLAQAALAAPERAEALSQARSKLLEVTQHHEALAARLAQAQAQHRAARPDIVAQDVRRLSQSIAQWVSQHQQRREAVAAQHATLVASSALGLQEQRDALASQWAQADRRASELQRRAQALDLLSQRLAQKRQASLSALQAPLQRKLQRYLELLFPLAEISLDEHLMPRQLHRPSRAAGLHEELPALSFGAREQMFLITRLAYADLLKEAGRPTLLILDDALVHTDAERLPAMKRVLFDAAQRHQVLLFSCHPEMWRDLGVPLQQLPTSA</sequence>
<dbReference type="InterPro" id="IPR027417">
    <property type="entry name" value="P-loop_NTPase"/>
</dbReference>
<organism evidence="3 4">
    <name type="scientific">Ideonella paludis</name>
    <dbReference type="NCBI Taxonomy" id="1233411"/>
    <lineage>
        <taxon>Bacteria</taxon>
        <taxon>Pseudomonadati</taxon>
        <taxon>Pseudomonadota</taxon>
        <taxon>Betaproteobacteria</taxon>
        <taxon>Burkholderiales</taxon>
        <taxon>Sphaerotilaceae</taxon>
        <taxon>Ideonella</taxon>
    </lineage>
</organism>
<dbReference type="Pfam" id="PF13476">
    <property type="entry name" value="AAA_23"/>
    <property type="match status" value="1"/>
</dbReference>
<comment type="caution">
    <text evidence="3">The sequence shown here is derived from an EMBL/GenBank/DDBJ whole genome shotgun (WGS) entry which is preliminary data.</text>
</comment>
<dbReference type="RefSeq" id="WP_210810817.1">
    <property type="nucleotide sequence ID" value="NZ_JAGQDG010000007.1"/>
</dbReference>
<feature type="coiled-coil region" evidence="1">
    <location>
        <begin position="518"/>
        <end position="618"/>
    </location>
</feature>
<feature type="domain" description="Rad50/SbcC-type AAA" evidence="2">
    <location>
        <begin position="13"/>
        <end position="63"/>
    </location>
</feature>
<evidence type="ECO:0000313" key="3">
    <source>
        <dbReference type="EMBL" id="MBQ0937325.1"/>
    </source>
</evidence>
<proteinExistence type="predicted"/>
<accession>A0ABS5E1P2</accession>
<dbReference type="PANTHER" id="PTHR41259">
    <property type="entry name" value="DOUBLE-STRAND BREAK REPAIR RAD50 ATPASE, PUTATIVE-RELATED"/>
    <property type="match status" value="1"/>
</dbReference>
<feature type="coiled-coil region" evidence="1">
    <location>
        <begin position="344"/>
        <end position="409"/>
    </location>
</feature>
<name>A0ABS5E1P2_9BURK</name>
<evidence type="ECO:0000256" key="1">
    <source>
        <dbReference type="SAM" id="Coils"/>
    </source>
</evidence>